<dbReference type="AlphaFoldDB" id="A0A4R3TM14"/>
<proteinExistence type="predicted"/>
<dbReference type="GO" id="GO:0005829">
    <property type="term" value="C:cytosol"/>
    <property type="evidence" value="ECO:0007669"/>
    <property type="project" value="TreeGrafter"/>
</dbReference>
<dbReference type="NCBIfam" id="TIGR00099">
    <property type="entry name" value="Cof-subfamily"/>
    <property type="match status" value="1"/>
</dbReference>
<dbReference type="InterPro" id="IPR000150">
    <property type="entry name" value="Cof"/>
</dbReference>
<dbReference type="InterPro" id="IPR036412">
    <property type="entry name" value="HAD-like_sf"/>
</dbReference>
<reference evidence="1 2" key="1">
    <citation type="submission" date="2019-03" db="EMBL/GenBank/DDBJ databases">
        <title>Genomic Encyclopedia of Type Strains, Phase IV (KMG-IV): sequencing the most valuable type-strain genomes for metagenomic binning, comparative biology and taxonomic classification.</title>
        <authorList>
            <person name="Goeker M."/>
        </authorList>
    </citation>
    <scope>NUCLEOTIDE SEQUENCE [LARGE SCALE GENOMIC DNA]</scope>
    <source>
        <strain evidence="1 2">DSM 29481</strain>
    </source>
</reference>
<dbReference type="SUPFAM" id="SSF56784">
    <property type="entry name" value="HAD-like"/>
    <property type="match status" value="1"/>
</dbReference>
<evidence type="ECO:0000313" key="1">
    <source>
        <dbReference type="EMBL" id="TCU62628.1"/>
    </source>
</evidence>
<dbReference type="SFLD" id="SFLDS00003">
    <property type="entry name" value="Haloacid_Dehalogenase"/>
    <property type="match status" value="1"/>
</dbReference>
<dbReference type="PANTHER" id="PTHR10000:SF8">
    <property type="entry name" value="HAD SUPERFAMILY HYDROLASE-LIKE, TYPE 3"/>
    <property type="match status" value="1"/>
</dbReference>
<accession>A0A4R3TM14</accession>
<protein>
    <recommendedName>
        <fullName evidence="3">Cof subfamily protein (Haloacid dehalogenase superfamily)/HAD superfamily hydrolase (TIGR01484 family)</fullName>
    </recommendedName>
</protein>
<organism evidence="1 2">
    <name type="scientific">Longicatena caecimuris</name>
    <dbReference type="NCBI Taxonomy" id="1796635"/>
    <lineage>
        <taxon>Bacteria</taxon>
        <taxon>Bacillati</taxon>
        <taxon>Bacillota</taxon>
        <taxon>Erysipelotrichia</taxon>
        <taxon>Erysipelotrichales</taxon>
        <taxon>Erysipelotrichaceae</taxon>
        <taxon>Longicatena</taxon>
    </lineage>
</organism>
<evidence type="ECO:0008006" key="3">
    <source>
        <dbReference type="Google" id="ProtNLM"/>
    </source>
</evidence>
<comment type="caution">
    <text evidence="1">The sequence shown here is derived from an EMBL/GenBank/DDBJ whole genome shotgun (WGS) entry which is preliminary data.</text>
</comment>
<dbReference type="InterPro" id="IPR006379">
    <property type="entry name" value="HAD-SF_hydro_IIB"/>
</dbReference>
<dbReference type="GO" id="GO:0000287">
    <property type="term" value="F:magnesium ion binding"/>
    <property type="evidence" value="ECO:0007669"/>
    <property type="project" value="TreeGrafter"/>
</dbReference>
<dbReference type="NCBIfam" id="TIGR01484">
    <property type="entry name" value="HAD-SF-IIB"/>
    <property type="match status" value="1"/>
</dbReference>
<gene>
    <name evidence="1" type="ORF">EDD61_10339</name>
</gene>
<dbReference type="Pfam" id="PF08282">
    <property type="entry name" value="Hydrolase_3"/>
    <property type="match status" value="1"/>
</dbReference>
<dbReference type="GO" id="GO:0016791">
    <property type="term" value="F:phosphatase activity"/>
    <property type="evidence" value="ECO:0007669"/>
    <property type="project" value="UniProtKB-ARBA"/>
</dbReference>
<evidence type="ECO:0000313" key="2">
    <source>
        <dbReference type="Proteomes" id="UP000295773"/>
    </source>
</evidence>
<name>A0A4R3TM14_9FIRM</name>
<dbReference type="PROSITE" id="PS01228">
    <property type="entry name" value="COF_1"/>
    <property type="match status" value="1"/>
</dbReference>
<keyword evidence="2" id="KW-1185">Reference proteome</keyword>
<dbReference type="Gene3D" id="3.40.50.1000">
    <property type="entry name" value="HAD superfamily/HAD-like"/>
    <property type="match status" value="1"/>
</dbReference>
<dbReference type="SFLD" id="SFLDG01140">
    <property type="entry name" value="C2.B:_Phosphomannomutase_and_P"/>
    <property type="match status" value="1"/>
</dbReference>
<dbReference type="RefSeq" id="WP_117547267.1">
    <property type="nucleotide sequence ID" value="NZ_JANKBG010000003.1"/>
</dbReference>
<dbReference type="PANTHER" id="PTHR10000">
    <property type="entry name" value="PHOSPHOSERINE PHOSPHATASE"/>
    <property type="match status" value="1"/>
</dbReference>
<dbReference type="Proteomes" id="UP000295773">
    <property type="component" value="Unassembled WGS sequence"/>
</dbReference>
<dbReference type="InterPro" id="IPR023214">
    <property type="entry name" value="HAD_sf"/>
</dbReference>
<dbReference type="Gene3D" id="3.30.1240.10">
    <property type="match status" value="1"/>
</dbReference>
<dbReference type="EMBL" id="SMBP01000003">
    <property type="protein sequence ID" value="TCU62628.1"/>
    <property type="molecule type" value="Genomic_DNA"/>
</dbReference>
<sequence>MNQAYQLICCDLDGTLLNEKDEVSEKNKEMIQRCRKQGMQFAIVSGRPVEGILQLIKQWQMEEMVDYVIGMNGGVVYHCKTAIKKEYHRLDGAIIKAIMEHYAGWKVRFIIFDGAKRYVSYSDEETKRLAASYCEQEVQTDMFTLCDVPRNKLIVQCYPQDMPKVEAHGKQYHNAQCVCFKTAADLFEFVNPQVNKSSGIQKLCEDIGITMQEVLAFGDTSNDNEMLRDAGLGVWLCNGSEDTKAMADAVAKANTESGVGCFLEEHIL</sequence>